<dbReference type="Pfam" id="PF01734">
    <property type="entry name" value="Patatin"/>
    <property type="match status" value="1"/>
</dbReference>
<dbReference type="AlphaFoldDB" id="A0A545TXX1"/>
<dbReference type="PANTHER" id="PTHR14226">
    <property type="entry name" value="NEUROPATHY TARGET ESTERASE/SWISS CHEESE D.MELANOGASTER"/>
    <property type="match status" value="1"/>
</dbReference>
<dbReference type="PROSITE" id="PS51635">
    <property type="entry name" value="PNPLA"/>
    <property type="match status" value="1"/>
</dbReference>
<evidence type="ECO:0000256" key="2">
    <source>
        <dbReference type="ARBA" id="ARBA00022963"/>
    </source>
</evidence>
<feature type="compositionally biased region" description="Polar residues" evidence="5">
    <location>
        <begin position="1"/>
        <end position="11"/>
    </location>
</feature>
<evidence type="ECO:0000256" key="3">
    <source>
        <dbReference type="ARBA" id="ARBA00023098"/>
    </source>
</evidence>
<comment type="caution">
    <text evidence="7">The sequence shown here is derived from an EMBL/GenBank/DDBJ whole genome shotgun (WGS) entry which is preliminary data.</text>
</comment>
<dbReference type="PANTHER" id="PTHR14226:SF78">
    <property type="entry name" value="SLR0060 PROTEIN"/>
    <property type="match status" value="1"/>
</dbReference>
<feature type="domain" description="PNPLA" evidence="6">
    <location>
        <begin position="60"/>
        <end position="259"/>
    </location>
</feature>
<accession>A0A545TXX1</accession>
<protein>
    <submittedName>
        <fullName evidence="7">Patatin-like phospholipase family protein</fullName>
    </submittedName>
</protein>
<dbReference type="EMBL" id="VHSH01000002">
    <property type="protein sequence ID" value="TQV82031.1"/>
    <property type="molecule type" value="Genomic_DNA"/>
</dbReference>
<feature type="short sequence motif" description="GXSXG" evidence="4">
    <location>
        <begin position="92"/>
        <end position="96"/>
    </location>
</feature>
<keyword evidence="1 4" id="KW-0378">Hydrolase</keyword>
<dbReference type="Proteomes" id="UP000315252">
    <property type="component" value="Unassembled WGS sequence"/>
</dbReference>
<evidence type="ECO:0000313" key="7">
    <source>
        <dbReference type="EMBL" id="TQV82031.1"/>
    </source>
</evidence>
<keyword evidence="3 4" id="KW-0443">Lipid metabolism</keyword>
<dbReference type="OrthoDB" id="9807112at2"/>
<feature type="compositionally biased region" description="Polar residues" evidence="5">
    <location>
        <begin position="23"/>
        <end position="35"/>
    </location>
</feature>
<dbReference type="RefSeq" id="WP_142895662.1">
    <property type="nucleotide sequence ID" value="NZ_ML660053.1"/>
</dbReference>
<dbReference type="InterPro" id="IPR002641">
    <property type="entry name" value="PNPLA_dom"/>
</dbReference>
<dbReference type="GO" id="GO:0016042">
    <property type="term" value="P:lipid catabolic process"/>
    <property type="evidence" value="ECO:0007669"/>
    <property type="project" value="UniProtKB-UniRule"/>
</dbReference>
<organism evidence="7 8">
    <name type="scientific">Denitrobaculum tricleocarpae</name>
    <dbReference type="NCBI Taxonomy" id="2591009"/>
    <lineage>
        <taxon>Bacteria</taxon>
        <taxon>Pseudomonadati</taxon>
        <taxon>Pseudomonadota</taxon>
        <taxon>Alphaproteobacteria</taxon>
        <taxon>Rhodospirillales</taxon>
        <taxon>Rhodospirillaceae</taxon>
        <taxon>Denitrobaculum</taxon>
    </lineage>
</organism>
<reference evidence="7 8" key="1">
    <citation type="submission" date="2019-06" db="EMBL/GenBank/DDBJ databases">
        <title>Whole genome sequence for Rhodospirillaceae sp. R148.</title>
        <authorList>
            <person name="Wang G."/>
        </authorList>
    </citation>
    <scope>NUCLEOTIDE SEQUENCE [LARGE SCALE GENOMIC DNA]</scope>
    <source>
        <strain evidence="7 8">R148</strain>
    </source>
</reference>
<evidence type="ECO:0000256" key="4">
    <source>
        <dbReference type="PROSITE-ProRule" id="PRU01161"/>
    </source>
</evidence>
<keyword evidence="8" id="KW-1185">Reference proteome</keyword>
<evidence type="ECO:0000259" key="6">
    <source>
        <dbReference type="PROSITE" id="PS51635"/>
    </source>
</evidence>
<gene>
    <name evidence="7" type="ORF">FKG95_07295</name>
</gene>
<feature type="active site" description="Nucleophile" evidence="4">
    <location>
        <position position="94"/>
    </location>
</feature>
<dbReference type="InterPro" id="IPR050301">
    <property type="entry name" value="NTE"/>
</dbReference>
<feature type="short sequence motif" description="DGA/G" evidence="4">
    <location>
        <begin position="246"/>
        <end position="248"/>
    </location>
</feature>
<feature type="region of interest" description="Disordered" evidence="5">
    <location>
        <begin position="1"/>
        <end position="51"/>
    </location>
</feature>
<dbReference type="Gene3D" id="3.40.1090.10">
    <property type="entry name" value="Cytosolic phospholipase A2 catalytic domain"/>
    <property type="match status" value="2"/>
</dbReference>
<evidence type="ECO:0000256" key="1">
    <source>
        <dbReference type="ARBA" id="ARBA00022801"/>
    </source>
</evidence>
<proteinExistence type="predicted"/>
<sequence length="389" mass="43142">MVSKPKTTGTRSTKKPVKATASKPANPTNSSTARNKVSVKKASNPCSPWPQGEKVRRINVALQGGGAHGALTWGVLDRLLEDDGISIEGISGTSAGAVNGVLLAYGITAGGRAFTRDLLARFWKRISEIAATSPLQPTPLDRMLGLGRMDYSPAFMALDMMSRVLSPYQFNALALNPLRDTLAEFVDFEVIRHCKEVKLFVSATSVKRGRVKIFDLEEMSLDAVMASACLPFLQPAVEIDGEPYWDGGYMGNPAIFPLIYHTDSSDVLLIQLNPINIQETPKSAQEILDRLNTLTFNSSLMREMRAIKFVTDIIDSGYDDDGRLKRMLMHVIDAEDVMDDLGVSSKLNADWEFLQYLHRIGYDRTEVWLKENRDALGVRSTMDIEEMYL</sequence>
<dbReference type="SUPFAM" id="SSF52151">
    <property type="entry name" value="FabD/lysophospholipase-like"/>
    <property type="match status" value="1"/>
</dbReference>
<evidence type="ECO:0000313" key="8">
    <source>
        <dbReference type="Proteomes" id="UP000315252"/>
    </source>
</evidence>
<name>A0A545TXX1_9PROT</name>
<keyword evidence="2 4" id="KW-0442">Lipid degradation</keyword>
<feature type="short sequence motif" description="GXGXXG" evidence="4">
    <location>
        <begin position="64"/>
        <end position="69"/>
    </location>
</feature>
<dbReference type="GO" id="GO:0016787">
    <property type="term" value="F:hydrolase activity"/>
    <property type="evidence" value="ECO:0007669"/>
    <property type="project" value="UniProtKB-UniRule"/>
</dbReference>
<evidence type="ECO:0000256" key="5">
    <source>
        <dbReference type="SAM" id="MobiDB-lite"/>
    </source>
</evidence>
<dbReference type="InterPro" id="IPR016035">
    <property type="entry name" value="Acyl_Trfase/lysoPLipase"/>
</dbReference>
<feature type="active site" description="Proton acceptor" evidence="4">
    <location>
        <position position="246"/>
    </location>
</feature>